<evidence type="ECO:0000256" key="1">
    <source>
        <dbReference type="SAM" id="SignalP"/>
    </source>
</evidence>
<keyword evidence="1" id="KW-0732">Signal</keyword>
<dbReference type="Proteomes" id="UP000240481">
    <property type="component" value="Unassembled WGS sequence"/>
</dbReference>
<gene>
    <name evidence="2" type="ORF">C9I94_07615</name>
</gene>
<feature type="signal peptide" evidence="1">
    <location>
        <begin position="1"/>
        <end position="18"/>
    </location>
</feature>
<name>A0A0J8VFH9_9GAMM</name>
<protein>
    <recommendedName>
        <fullName evidence="4">Porin family protein</fullName>
    </recommendedName>
</protein>
<evidence type="ECO:0000313" key="3">
    <source>
        <dbReference type="Proteomes" id="UP000240481"/>
    </source>
</evidence>
<comment type="caution">
    <text evidence="2">The sequence shown here is derived from an EMBL/GenBank/DDBJ whole genome shotgun (WGS) entry which is preliminary data.</text>
</comment>
<reference evidence="2 3" key="1">
    <citation type="submission" date="2018-01" db="EMBL/GenBank/DDBJ databases">
        <title>Whole genome sequencing of Histamine producing bacteria.</title>
        <authorList>
            <person name="Butler K."/>
        </authorList>
    </citation>
    <scope>NUCLEOTIDE SEQUENCE [LARGE SCALE GENOMIC DNA]</scope>
    <source>
        <strain evidence="2 3">DSM 24669</strain>
    </source>
</reference>
<dbReference type="EMBL" id="PYLZ01000003">
    <property type="protein sequence ID" value="PSW25501.1"/>
    <property type="molecule type" value="Genomic_DNA"/>
</dbReference>
<feature type="chain" id="PRO_5030009185" description="Porin family protein" evidence="1">
    <location>
        <begin position="19"/>
        <end position="201"/>
    </location>
</feature>
<organism evidence="2 3">
    <name type="scientific">Photobacterium swingsii</name>
    <dbReference type="NCBI Taxonomy" id="680026"/>
    <lineage>
        <taxon>Bacteria</taxon>
        <taxon>Pseudomonadati</taxon>
        <taxon>Pseudomonadota</taxon>
        <taxon>Gammaproteobacteria</taxon>
        <taxon>Vibrionales</taxon>
        <taxon>Vibrionaceae</taxon>
        <taxon>Photobacterium</taxon>
    </lineage>
</organism>
<proteinExistence type="predicted"/>
<accession>A0A0J8VFH9</accession>
<dbReference type="AlphaFoldDB" id="A0A0J8VFH9"/>
<evidence type="ECO:0008006" key="4">
    <source>
        <dbReference type="Google" id="ProtNLM"/>
    </source>
</evidence>
<sequence length="201" mass="22766">MKKLLLISLFAAPTFASSNINDNFSAIGFGYKHTRYATEAMTPYYNDKYHNDEWKNLGGFYLDLKAELFSGVYFEGYADATTRFSADIDQWQAGVGFAPYRSPFLSVPMSCGVVNYSASRDNTTSHSELAPYCQVSIRTQIANHWNLSVDVQHQMLEQSRQSIAFDNTFQFGRVFGLVAGLELANRHKTEIGYKFGMQFSF</sequence>
<dbReference type="RefSeq" id="WP_048897536.1">
    <property type="nucleotide sequence ID" value="NZ_AP024853.1"/>
</dbReference>
<evidence type="ECO:0000313" key="2">
    <source>
        <dbReference type="EMBL" id="PSW25501.1"/>
    </source>
</evidence>
<keyword evidence="3" id="KW-1185">Reference proteome</keyword>
<dbReference type="OrthoDB" id="5865746at2"/>